<name>A0ABT1A4S4_9PSEU</name>
<reference evidence="1" key="1">
    <citation type="submission" date="2021-04" db="EMBL/GenBank/DDBJ databases">
        <title>Pseudonocardia sp. nov., isolated from sandy soil of mangrove forest.</title>
        <authorList>
            <person name="Zan Z."/>
            <person name="Huang R."/>
            <person name="Liu W."/>
        </authorList>
    </citation>
    <scope>NUCLEOTIDE SEQUENCE</scope>
    <source>
        <strain evidence="1">S2-4</strain>
    </source>
</reference>
<accession>A0ABT1A4S4</accession>
<evidence type="ECO:0008006" key="3">
    <source>
        <dbReference type="Google" id="ProtNLM"/>
    </source>
</evidence>
<gene>
    <name evidence="1" type="ORF">KDL28_22230</name>
</gene>
<dbReference type="Proteomes" id="UP001165283">
    <property type="component" value="Unassembled WGS sequence"/>
</dbReference>
<comment type="caution">
    <text evidence="1">The sequence shown here is derived from an EMBL/GenBank/DDBJ whole genome shotgun (WGS) entry which is preliminary data.</text>
</comment>
<proteinExistence type="predicted"/>
<evidence type="ECO:0000313" key="1">
    <source>
        <dbReference type="EMBL" id="MCO1657784.1"/>
    </source>
</evidence>
<keyword evidence="2" id="KW-1185">Reference proteome</keyword>
<sequence length="207" mass="21044">MLVLSACGADRTGPSVPTFADPAAAAEVAGGGSTEDDGAVPDDCTRLIAAADLNALLGLPLDSVAVRTTQHVGSPSVGRTERVACDYTGQGSVKGRLLQLDVSAYTDAEAATAQWRVNSDAEDGDRTEMSIGSASAVLVQRRSDAVLRVVYGIHNLAFVLPARKLPVERTAGEALVDLALRVLAAVDGGAGVVAPPSTAQAKVPDAP</sequence>
<organism evidence="1 2">
    <name type="scientific">Pseudonocardia humida</name>
    <dbReference type="NCBI Taxonomy" id="2800819"/>
    <lineage>
        <taxon>Bacteria</taxon>
        <taxon>Bacillati</taxon>
        <taxon>Actinomycetota</taxon>
        <taxon>Actinomycetes</taxon>
        <taxon>Pseudonocardiales</taxon>
        <taxon>Pseudonocardiaceae</taxon>
        <taxon>Pseudonocardia</taxon>
    </lineage>
</organism>
<dbReference type="RefSeq" id="WP_252441428.1">
    <property type="nucleotide sequence ID" value="NZ_JAGSOV010000046.1"/>
</dbReference>
<evidence type="ECO:0000313" key="2">
    <source>
        <dbReference type="Proteomes" id="UP001165283"/>
    </source>
</evidence>
<protein>
    <recommendedName>
        <fullName evidence="3">DUF3558 domain-containing protein</fullName>
    </recommendedName>
</protein>
<dbReference type="EMBL" id="JAGSOV010000046">
    <property type="protein sequence ID" value="MCO1657784.1"/>
    <property type="molecule type" value="Genomic_DNA"/>
</dbReference>